<dbReference type="SUPFAM" id="SSF69065">
    <property type="entry name" value="RNase III domain-like"/>
    <property type="match status" value="1"/>
</dbReference>
<evidence type="ECO:0000256" key="2">
    <source>
        <dbReference type="ARBA" id="ARBA00022552"/>
    </source>
</evidence>
<dbReference type="AlphaFoldDB" id="A0AAQ3JJX4"/>
<dbReference type="InterPro" id="IPR000999">
    <property type="entry name" value="RNase_III_dom"/>
</dbReference>
<comment type="subcellular location">
    <subcellularLocation>
        <location evidence="6">Cytoplasm</location>
    </subcellularLocation>
</comment>
<dbReference type="Pfam" id="PF00636">
    <property type="entry name" value="Ribonuclease_3"/>
    <property type="match status" value="1"/>
</dbReference>
<comment type="similarity">
    <text evidence="6">Belongs to the MrnC RNase family.</text>
</comment>
<feature type="active site" evidence="6">
    <location>
        <position position="33"/>
    </location>
</feature>
<reference evidence="8" key="2">
    <citation type="submission" date="2020-02" db="EMBL/GenBank/DDBJ databases">
        <authorList>
            <person name="Littmann E."/>
            <person name="Sorbara M."/>
        </authorList>
    </citation>
    <scope>NUCLEOTIDE SEQUENCE</scope>
    <source>
        <strain evidence="8">MSK.14.57</strain>
    </source>
</reference>
<keyword evidence="4 6" id="KW-0255">Endonuclease</keyword>
<sequence>MEQSLIQKIKEGLYLDGLDPKSYSPLSLAYIGDAIYEIVIRTIVMSAGNMSVNKYHKKSSSMVKASAQKEVFEKIEPFLTEEEMAVYKRGRNSKSGSVAKNASMMDYRKATGVEALVGYLYLAGDMDRIIELIGIGFDLNKKEETGEEHES</sequence>
<dbReference type="Gene3D" id="1.10.1520.10">
    <property type="entry name" value="Ribonuclease III domain"/>
    <property type="match status" value="1"/>
</dbReference>
<keyword evidence="6" id="KW-0694">RNA-binding</keyword>
<dbReference type="GO" id="GO:0005737">
    <property type="term" value="C:cytoplasm"/>
    <property type="evidence" value="ECO:0007669"/>
    <property type="project" value="UniProtKB-SubCell"/>
</dbReference>
<dbReference type="EMBL" id="CP132968">
    <property type="protein sequence ID" value="WMD17315.1"/>
    <property type="molecule type" value="Genomic_DNA"/>
</dbReference>
<dbReference type="GeneID" id="92740575"/>
<accession>A0AAQ3JJX4</accession>
<dbReference type="HAMAP" id="MF_01468">
    <property type="entry name" value="RNase_Mini_III"/>
    <property type="match status" value="1"/>
</dbReference>
<reference evidence="8 11" key="1">
    <citation type="journal article" date="2020" name="Cell Host Microbe">
        <title>Functional and Genomic Variation between Human-Derived Isolates of Lachnospiraceae Reveals Inter- and Intra-Species Diversity.</title>
        <authorList>
            <person name="Sorbara M.T."/>
            <person name="Littmann E.R."/>
            <person name="Fontana E."/>
            <person name="Moody T.U."/>
            <person name="Kohout C.E."/>
            <person name="Gjonbalaj M."/>
            <person name="Eaton V."/>
            <person name="Seok R."/>
            <person name="Leiner I.M."/>
            <person name="Pamer E.G."/>
        </authorList>
    </citation>
    <scope>NUCLEOTIDE SEQUENCE [LARGE SCALE GENOMIC DNA]</scope>
    <source>
        <strain evidence="8 11">MSK.14.57</strain>
    </source>
</reference>
<evidence type="ECO:0000313" key="10">
    <source>
        <dbReference type="Proteomes" id="UP001243496"/>
    </source>
</evidence>
<keyword evidence="1 6" id="KW-0690">Ribosome biogenesis</keyword>
<dbReference type="PANTHER" id="PTHR34276">
    <property type="entry name" value="MINI-RIBONUCLEASE 3"/>
    <property type="match status" value="1"/>
</dbReference>
<keyword evidence="2 6" id="KW-0698">rRNA processing</keyword>
<comment type="cofactor">
    <cofactor evidence="6">
        <name>Mg(2+)</name>
        <dbReference type="ChEBI" id="CHEBI:18420"/>
    </cofactor>
</comment>
<keyword evidence="3 6" id="KW-0540">Nuclease</keyword>
<evidence type="ECO:0000256" key="4">
    <source>
        <dbReference type="ARBA" id="ARBA00022759"/>
    </source>
</evidence>
<dbReference type="InterPro" id="IPR008226">
    <property type="entry name" value="Mini3_fam"/>
</dbReference>
<dbReference type="InterPro" id="IPR036389">
    <property type="entry name" value="RNase_III_sf"/>
</dbReference>
<dbReference type="GO" id="GO:0004525">
    <property type="term" value="F:ribonuclease III activity"/>
    <property type="evidence" value="ECO:0007669"/>
    <property type="project" value="InterPro"/>
</dbReference>
<evidence type="ECO:0000313" key="8">
    <source>
        <dbReference type="EMBL" id="NSJ81020.1"/>
    </source>
</evidence>
<protein>
    <recommendedName>
        <fullName evidence="6">Mini-ribonuclease 3</fullName>
        <shortName evidence="6">Mini-3</shortName>
        <shortName evidence="6">Mini-RNase 3</shortName>
        <ecNumber evidence="6">3.1.26.-</ecNumber>
    </recommendedName>
    <alternativeName>
        <fullName evidence="6">Mini-RNase III</fullName>
        <shortName evidence="6">Mini-III</shortName>
    </alternativeName>
</protein>
<keyword evidence="5 6" id="KW-0378">Hydrolase</keyword>
<dbReference type="Proteomes" id="UP001644750">
    <property type="component" value="Unassembled WGS sequence"/>
</dbReference>
<evidence type="ECO:0000313" key="11">
    <source>
        <dbReference type="Proteomes" id="UP001644750"/>
    </source>
</evidence>
<dbReference type="PIRSF" id="PIRSF005520">
    <property type="entry name" value="UCP005520"/>
    <property type="match status" value="1"/>
</dbReference>
<evidence type="ECO:0000256" key="5">
    <source>
        <dbReference type="ARBA" id="ARBA00022801"/>
    </source>
</evidence>
<evidence type="ECO:0000256" key="3">
    <source>
        <dbReference type="ARBA" id="ARBA00022722"/>
    </source>
</evidence>
<dbReference type="EMBL" id="JAAITB010000051">
    <property type="protein sequence ID" value="NSJ81020.1"/>
    <property type="molecule type" value="Genomic_DNA"/>
</dbReference>
<name>A0AAQ3JJX4_ANAHA</name>
<gene>
    <name evidence="6" type="primary">mrnC</name>
    <name evidence="8" type="ORF">G5A72_15845</name>
    <name evidence="9" type="ORF">RBI15_04185</name>
</gene>
<keyword evidence="6" id="KW-0963">Cytoplasm</keyword>
<organism evidence="9 10">
    <name type="scientific">Anaerostipes hadrus</name>
    <dbReference type="NCBI Taxonomy" id="649756"/>
    <lineage>
        <taxon>Bacteria</taxon>
        <taxon>Bacillati</taxon>
        <taxon>Bacillota</taxon>
        <taxon>Clostridia</taxon>
        <taxon>Lachnospirales</taxon>
        <taxon>Lachnospiraceae</taxon>
        <taxon>Anaerostipes</taxon>
    </lineage>
</organism>
<evidence type="ECO:0000259" key="7">
    <source>
        <dbReference type="Pfam" id="PF00636"/>
    </source>
</evidence>
<keyword evidence="11" id="KW-1185">Reference proteome</keyword>
<dbReference type="GO" id="GO:0019843">
    <property type="term" value="F:rRNA binding"/>
    <property type="evidence" value="ECO:0007669"/>
    <property type="project" value="UniProtKB-UniRule"/>
</dbReference>
<dbReference type="PANTHER" id="PTHR34276:SF1">
    <property type="entry name" value="MINI-RIBONUCLEASE 3"/>
    <property type="match status" value="1"/>
</dbReference>
<proteinExistence type="inferred from homology"/>
<comment type="function">
    <text evidence="6">Involved in correct processing of both the 5' and 3' ends of 23S rRNA precursor. Processes 30S rRNA precursor transcript even in absence of ribonuclease 3 (Rnc); Rnc processes 30S rRNA into smaller rRNA precursors.</text>
</comment>
<evidence type="ECO:0000313" key="9">
    <source>
        <dbReference type="EMBL" id="WMD17315.1"/>
    </source>
</evidence>
<evidence type="ECO:0000256" key="6">
    <source>
        <dbReference type="HAMAP-Rule" id="MF_01468"/>
    </source>
</evidence>
<comment type="subunit">
    <text evidence="6">Homodimer.</text>
</comment>
<reference evidence="9" key="3">
    <citation type="submission" date="2023-08" db="EMBL/GenBank/DDBJ databases">
        <title>Complete Genome Sequences of butyrate producing Anaerostipes hadrus strains BA1 and GIF7 isolated from the terminal ileum of a healthy lean male.</title>
        <authorList>
            <person name="Low A."/>
            <person name="Sheludchenko M."/>
            <person name="Cheng H.E."/>
            <person name="Koh X.Q."/>
            <person name="Lee J."/>
        </authorList>
    </citation>
    <scope>NUCLEOTIDE SEQUENCE</scope>
    <source>
        <strain evidence="9">BA1</strain>
    </source>
</reference>
<dbReference type="RefSeq" id="WP_044923907.1">
    <property type="nucleotide sequence ID" value="NZ_BAABYN010000001.1"/>
</dbReference>
<dbReference type="GO" id="GO:0006364">
    <property type="term" value="P:rRNA processing"/>
    <property type="evidence" value="ECO:0007669"/>
    <property type="project" value="UniProtKB-UniRule"/>
</dbReference>
<evidence type="ECO:0000256" key="1">
    <source>
        <dbReference type="ARBA" id="ARBA00022517"/>
    </source>
</evidence>
<dbReference type="EC" id="3.1.26.-" evidence="6"/>
<dbReference type="Proteomes" id="UP001243496">
    <property type="component" value="Chromosome"/>
</dbReference>
<keyword evidence="6" id="KW-0699">rRNA-binding</keyword>
<keyword evidence="6" id="KW-0460">Magnesium</keyword>
<feature type="domain" description="RNase III" evidence="7">
    <location>
        <begin position="27"/>
        <end position="124"/>
    </location>
</feature>